<protein>
    <submittedName>
        <fullName evidence="1">Uncharacterized protein</fullName>
    </submittedName>
</protein>
<sequence>MADVKTLQREQENVPNPAHPSVMQEAYISALVLIAYFCRLLLKLPYIDCIIEKVANGSTLEKPIGYSLVADHFNSIQALD</sequence>
<keyword evidence="2" id="KW-1185">Reference proteome</keyword>
<dbReference type="AlphaFoldDB" id="A0AAE0VVA6"/>
<comment type="caution">
    <text evidence="1">The sequence shown here is derived from an EMBL/GenBank/DDBJ whole genome shotgun (WGS) entry which is preliminary data.</text>
</comment>
<evidence type="ECO:0000313" key="1">
    <source>
        <dbReference type="EMBL" id="KAK3590522.1"/>
    </source>
</evidence>
<name>A0AAE0VVA6_9BIVA</name>
<dbReference type="Proteomes" id="UP001195483">
    <property type="component" value="Unassembled WGS sequence"/>
</dbReference>
<reference evidence="1" key="1">
    <citation type="journal article" date="2021" name="Genome Biol. Evol.">
        <title>A High-Quality Reference Genome for a Parasitic Bivalve with Doubly Uniparental Inheritance (Bivalvia: Unionida).</title>
        <authorList>
            <person name="Smith C.H."/>
        </authorList>
    </citation>
    <scope>NUCLEOTIDE SEQUENCE</scope>
    <source>
        <strain evidence="1">CHS0354</strain>
    </source>
</reference>
<gene>
    <name evidence="1" type="ORF">CHS0354_036344</name>
</gene>
<reference evidence="1" key="3">
    <citation type="submission" date="2023-05" db="EMBL/GenBank/DDBJ databases">
        <authorList>
            <person name="Smith C.H."/>
        </authorList>
    </citation>
    <scope>NUCLEOTIDE SEQUENCE</scope>
    <source>
        <strain evidence="1">CHS0354</strain>
        <tissue evidence="1">Mantle</tissue>
    </source>
</reference>
<evidence type="ECO:0000313" key="2">
    <source>
        <dbReference type="Proteomes" id="UP001195483"/>
    </source>
</evidence>
<accession>A0AAE0VVA6</accession>
<reference evidence="1" key="2">
    <citation type="journal article" date="2021" name="Genome Biol. Evol.">
        <title>Developing a high-quality reference genome for a parasitic bivalve with doubly uniparental inheritance (Bivalvia: Unionida).</title>
        <authorList>
            <person name="Smith C.H."/>
        </authorList>
    </citation>
    <scope>NUCLEOTIDE SEQUENCE</scope>
    <source>
        <strain evidence="1">CHS0354</strain>
        <tissue evidence="1">Mantle</tissue>
    </source>
</reference>
<organism evidence="1 2">
    <name type="scientific">Potamilus streckersoni</name>
    <dbReference type="NCBI Taxonomy" id="2493646"/>
    <lineage>
        <taxon>Eukaryota</taxon>
        <taxon>Metazoa</taxon>
        <taxon>Spiralia</taxon>
        <taxon>Lophotrochozoa</taxon>
        <taxon>Mollusca</taxon>
        <taxon>Bivalvia</taxon>
        <taxon>Autobranchia</taxon>
        <taxon>Heteroconchia</taxon>
        <taxon>Palaeoheterodonta</taxon>
        <taxon>Unionida</taxon>
        <taxon>Unionoidea</taxon>
        <taxon>Unionidae</taxon>
        <taxon>Ambleminae</taxon>
        <taxon>Lampsilini</taxon>
        <taxon>Potamilus</taxon>
    </lineage>
</organism>
<proteinExistence type="predicted"/>
<dbReference type="EMBL" id="JAEAOA010002128">
    <property type="protein sequence ID" value="KAK3590522.1"/>
    <property type="molecule type" value="Genomic_DNA"/>
</dbReference>